<dbReference type="Gene3D" id="3.40.47.10">
    <property type="match status" value="2"/>
</dbReference>
<evidence type="ECO:0000256" key="4">
    <source>
        <dbReference type="PIRSR" id="PIRSR000451-1"/>
    </source>
</evidence>
<dbReference type="FunFam" id="3.40.47.10:FF:000014">
    <property type="entry name" value="Chalcone synthase 1"/>
    <property type="match status" value="1"/>
</dbReference>
<dbReference type="GO" id="GO:0005783">
    <property type="term" value="C:endoplasmic reticulum"/>
    <property type="evidence" value="ECO:0007669"/>
    <property type="project" value="UniProtKB-ARBA"/>
</dbReference>
<dbReference type="Pfam" id="PF00195">
    <property type="entry name" value="Chal_sti_synt_N"/>
    <property type="match status" value="1"/>
</dbReference>
<dbReference type="FunFam" id="3.40.47.10:FF:000025">
    <property type="entry name" value="Chalcone synthase 2"/>
    <property type="match status" value="1"/>
</dbReference>
<evidence type="ECO:0000256" key="2">
    <source>
        <dbReference type="ARBA" id="ARBA00022679"/>
    </source>
</evidence>
<accession>A0A1U8Y1J9</accession>
<reference evidence="8" key="1">
    <citation type="submission" date="2015-03" db="EMBL/GenBank/DDBJ databases">
        <authorList>
            <person name="Murphy D."/>
        </authorList>
    </citation>
    <scope>NUCLEOTIDE SEQUENCE</scope>
</reference>
<protein>
    <submittedName>
        <fullName evidence="8">Polyketide synthase</fullName>
    </submittedName>
</protein>
<dbReference type="InterPro" id="IPR011141">
    <property type="entry name" value="Polyketide_synthase_type-III"/>
</dbReference>
<evidence type="ECO:0000259" key="6">
    <source>
        <dbReference type="Pfam" id="PF00195"/>
    </source>
</evidence>
<dbReference type="InterPro" id="IPR016039">
    <property type="entry name" value="Thiolase-like"/>
</dbReference>
<feature type="active site" description="Acyl-thioester intermediate" evidence="4">
    <location>
        <position position="166"/>
    </location>
</feature>
<evidence type="ECO:0000256" key="1">
    <source>
        <dbReference type="ARBA" id="ARBA00005531"/>
    </source>
</evidence>
<dbReference type="AlphaFoldDB" id="A0A1U8Y1J9"/>
<proteinExistence type="evidence at transcript level"/>
<evidence type="ECO:0000313" key="8">
    <source>
        <dbReference type="EMBL" id="ALI57116.1"/>
    </source>
</evidence>
<name>A0A1U8Y1J9_AQUCR</name>
<keyword evidence="2 5" id="KW-0808">Transferase</keyword>
<gene>
    <name evidence="8" type="primary">PKS1</name>
</gene>
<dbReference type="InterPro" id="IPR012328">
    <property type="entry name" value="Chalcone/stilbene_synt_C"/>
</dbReference>
<keyword evidence="3 5" id="KW-0012">Acyltransferase</keyword>
<sequence>MAAQPVEWVRNAERAAGPATVLAIATANPSNFFLQSDFPDFYFRVTRSDHMSDLKEKFKRICKKTTVRKRHMILTEEILNKNPAIADYCSPSLAARHDLGLANIPQLGKEAADKAIKEWGQPKSKITHLVFCTSAGVHMPGADYQLTMLLGLNPSISRLMLHNLGCYAGGTALRVAKDLAENNGGARVLVVCSEANLLNFRGPSETHIDALRTQSLFADGAAALIVGSDPDPHTESPLYELISASQRILPESEDAIVGRLTEAGLVPYLPKDLPKLVSTNIRSILEDALAPTGVQDWNSIFWIVHPGMPAILDQTEKLLQLDKEKLKATRHVLSEFGNMFSATVLFILDQMRKGAVAEGKSTTGEGCEWGVLLSFGPGFTVETVLLRSVTNGALTDA</sequence>
<dbReference type="SUPFAM" id="SSF53901">
    <property type="entry name" value="Thiolase-like"/>
    <property type="match status" value="2"/>
</dbReference>
<dbReference type="EMBL" id="KP987569">
    <property type="protein sequence ID" value="ALI57116.1"/>
    <property type="molecule type" value="mRNA"/>
</dbReference>
<dbReference type="GO" id="GO:0030639">
    <property type="term" value="P:polyketide biosynthetic process"/>
    <property type="evidence" value="ECO:0007669"/>
    <property type="project" value="TreeGrafter"/>
</dbReference>
<organism evidence="8">
    <name type="scientific">Aquilaria crassna</name>
    <name type="common">Eagle wood</name>
    <dbReference type="NCBI Taxonomy" id="223751"/>
    <lineage>
        <taxon>Eukaryota</taxon>
        <taxon>Viridiplantae</taxon>
        <taxon>Streptophyta</taxon>
        <taxon>Embryophyta</taxon>
        <taxon>Tracheophyta</taxon>
        <taxon>Spermatophyta</taxon>
        <taxon>Magnoliopsida</taxon>
        <taxon>eudicotyledons</taxon>
        <taxon>Gunneridae</taxon>
        <taxon>Pentapetalae</taxon>
        <taxon>rosids</taxon>
        <taxon>malvids</taxon>
        <taxon>Malvales</taxon>
        <taxon>Thymelaeaceae</taxon>
        <taxon>Aquilaria</taxon>
    </lineage>
</organism>
<evidence type="ECO:0000256" key="3">
    <source>
        <dbReference type="ARBA" id="ARBA00023315"/>
    </source>
</evidence>
<comment type="similarity">
    <text evidence="1 5">Belongs to the thiolase-like superfamily. Chalcone/stilbene synthases family.</text>
</comment>
<dbReference type="GO" id="GO:0016747">
    <property type="term" value="F:acyltransferase activity, transferring groups other than amino-acyl groups"/>
    <property type="evidence" value="ECO:0007669"/>
    <property type="project" value="InterPro"/>
</dbReference>
<dbReference type="InterPro" id="IPR001099">
    <property type="entry name" value="Chalcone/stilbene_synt_N"/>
</dbReference>
<dbReference type="PIRSF" id="PIRSF000451">
    <property type="entry name" value="PKS_III"/>
    <property type="match status" value="1"/>
</dbReference>
<feature type="domain" description="Chalcone/stilbene synthase N-terminal" evidence="6">
    <location>
        <begin position="9"/>
        <end position="230"/>
    </location>
</feature>
<feature type="domain" description="Chalcone/stilbene synthase C-terminal" evidence="7">
    <location>
        <begin position="240"/>
        <end position="390"/>
    </location>
</feature>
<evidence type="ECO:0000259" key="7">
    <source>
        <dbReference type="Pfam" id="PF02797"/>
    </source>
</evidence>
<dbReference type="Pfam" id="PF02797">
    <property type="entry name" value="Chal_sti_synt_C"/>
    <property type="match status" value="1"/>
</dbReference>
<dbReference type="PANTHER" id="PTHR11877:SF14">
    <property type="entry name" value="CHALCONE SYNTHASE"/>
    <property type="match status" value="1"/>
</dbReference>
<evidence type="ECO:0000256" key="5">
    <source>
        <dbReference type="RuleBase" id="RU003633"/>
    </source>
</evidence>
<dbReference type="PANTHER" id="PTHR11877">
    <property type="entry name" value="HYDROXYMETHYLGLUTARYL-COA SYNTHASE"/>
    <property type="match status" value="1"/>
</dbReference>
<dbReference type="CDD" id="cd00831">
    <property type="entry name" value="CHS_like"/>
    <property type="match status" value="1"/>
</dbReference>